<name>A0A9P8QHD7_9HYPO</name>
<dbReference type="EMBL" id="JAIWOZ010000005">
    <property type="protein sequence ID" value="KAH6605024.1"/>
    <property type="molecule type" value="Genomic_DNA"/>
</dbReference>
<accession>A0A9P8QHD7</accession>
<reference evidence="2" key="1">
    <citation type="submission" date="2021-08" db="EMBL/GenBank/DDBJ databases">
        <title>Chromosome-Level Trichoderma cornu-damae using Hi-C Data.</title>
        <authorList>
            <person name="Kim C.S."/>
        </authorList>
    </citation>
    <scope>NUCLEOTIDE SEQUENCE</scope>
    <source>
        <strain evidence="2">KA19-0412C</strain>
    </source>
</reference>
<keyword evidence="3" id="KW-1185">Reference proteome</keyword>
<organism evidence="2 3">
    <name type="scientific">Trichoderma cornu-damae</name>
    <dbReference type="NCBI Taxonomy" id="654480"/>
    <lineage>
        <taxon>Eukaryota</taxon>
        <taxon>Fungi</taxon>
        <taxon>Dikarya</taxon>
        <taxon>Ascomycota</taxon>
        <taxon>Pezizomycotina</taxon>
        <taxon>Sordariomycetes</taxon>
        <taxon>Hypocreomycetidae</taxon>
        <taxon>Hypocreales</taxon>
        <taxon>Hypocreaceae</taxon>
        <taxon>Trichoderma</taxon>
    </lineage>
</organism>
<feature type="region of interest" description="Disordered" evidence="1">
    <location>
        <begin position="245"/>
        <end position="265"/>
    </location>
</feature>
<dbReference type="AlphaFoldDB" id="A0A9P8QHD7"/>
<comment type="caution">
    <text evidence="2">The sequence shown here is derived from an EMBL/GenBank/DDBJ whole genome shotgun (WGS) entry which is preliminary data.</text>
</comment>
<evidence type="ECO:0000313" key="3">
    <source>
        <dbReference type="Proteomes" id="UP000827724"/>
    </source>
</evidence>
<feature type="region of interest" description="Disordered" evidence="1">
    <location>
        <begin position="52"/>
        <end position="101"/>
    </location>
</feature>
<proteinExistence type="predicted"/>
<evidence type="ECO:0000313" key="2">
    <source>
        <dbReference type="EMBL" id="KAH6605024.1"/>
    </source>
</evidence>
<evidence type="ECO:0000256" key="1">
    <source>
        <dbReference type="SAM" id="MobiDB-lite"/>
    </source>
</evidence>
<dbReference type="Proteomes" id="UP000827724">
    <property type="component" value="Unassembled WGS sequence"/>
</dbReference>
<sequence>MATPLTGRQGLLAEDIYGFLQGHEQARTQSAATGSSEFIRFELRREAQQDALAFSQDSRSRSSKMHVSSAGSGETRPPSIFDLGGYSSSTSSVLPRRQQQQRRRWRRRRRLPCEFYWYGDCQETFDLDDVDGWVRHVGSQHLDMILPTSCRCWFCDDFVFRAESETMGERRRCYAARIRHIAEHYRRGATTGQVRPDFDFLDHLRANDLITIRDFRHARDFHEAPQPKNGINSVPAPAPSAYSAVAVEVRRRPRGRRESRRSYYP</sequence>
<protein>
    <submittedName>
        <fullName evidence="2">Uncharacterized protein</fullName>
    </submittedName>
</protein>
<gene>
    <name evidence="2" type="ORF">Trco_006731</name>
</gene>
<dbReference type="OrthoDB" id="409136at2759"/>